<organism evidence="1 2">
    <name type="scientific">Achromobacter marplatensis</name>
    <dbReference type="NCBI Taxonomy" id="470868"/>
    <lineage>
        <taxon>Bacteria</taxon>
        <taxon>Pseudomonadati</taxon>
        <taxon>Pseudomonadota</taxon>
        <taxon>Betaproteobacteria</taxon>
        <taxon>Burkholderiales</taxon>
        <taxon>Alcaligenaceae</taxon>
        <taxon>Achromobacter</taxon>
    </lineage>
</organism>
<accession>A0AA42W9W9</accession>
<dbReference type="Proteomes" id="UP001161276">
    <property type="component" value="Unassembled WGS sequence"/>
</dbReference>
<sequence>MYSIMRDDMKRYIRVMTMDGLQKFGATAKGAIPDLLQPELLTFSSDRGMMVCGFEEIDGRRYYQGWWMQWIQA</sequence>
<evidence type="ECO:0000313" key="1">
    <source>
        <dbReference type="EMBL" id="MDH2051270.1"/>
    </source>
</evidence>
<proteinExistence type="predicted"/>
<evidence type="ECO:0000313" key="2">
    <source>
        <dbReference type="Proteomes" id="UP001161276"/>
    </source>
</evidence>
<name>A0AA42W9W9_9BURK</name>
<gene>
    <name evidence="1" type="ORF">N5K24_12740</name>
</gene>
<dbReference type="AlphaFoldDB" id="A0AA42W9W9"/>
<dbReference type="RefSeq" id="WP_230696127.1">
    <property type="nucleotide sequence ID" value="NZ_JAOCKG010000004.1"/>
</dbReference>
<reference evidence="1" key="1">
    <citation type="submission" date="2022-09" db="EMBL/GenBank/DDBJ databases">
        <title>Intensive care unit water sources are persistently colonized with multi-drug resistant bacteria and are the site of extensive horizontal gene transfer of antibiotic resistance genes.</title>
        <authorList>
            <person name="Diorio-Toth L."/>
        </authorList>
    </citation>
    <scope>NUCLEOTIDE SEQUENCE</scope>
    <source>
        <strain evidence="1">GD03676</strain>
    </source>
</reference>
<protein>
    <submittedName>
        <fullName evidence="1">Uncharacterized protein</fullName>
    </submittedName>
</protein>
<comment type="caution">
    <text evidence="1">The sequence shown here is derived from an EMBL/GenBank/DDBJ whole genome shotgun (WGS) entry which is preliminary data.</text>
</comment>
<dbReference type="EMBL" id="JAOCKG010000004">
    <property type="protein sequence ID" value="MDH2051270.1"/>
    <property type="molecule type" value="Genomic_DNA"/>
</dbReference>